<dbReference type="EMBL" id="GEZM01001870">
    <property type="protein sequence ID" value="JAV97483.1"/>
    <property type="molecule type" value="Transcribed_RNA"/>
</dbReference>
<proteinExistence type="predicted"/>
<accession>A0A1Y1NHW5</accession>
<sequence>MPATLSLPSKTFLLKFTGLCPVRLSTAAMALRLRSALEPTSRSASRLTTNPLRAANAANQSQHTAHHSARGLGIDTTCLARLLGTHVTHGKSLSAQNRGNEEW</sequence>
<reference evidence="1" key="1">
    <citation type="journal article" date="2016" name="Sci. Rep.">
        <title>Molecular characterization of firefly nuptial gifts: a multi-omics approach sheds light on postcopulatory sexual selection.</title>
        <authorList>
            <person name="Al-Wathiqui N."/>
            <person name="Fallon T.R."/>
            <person name="South A."/>
            <person name="Weng J.K."/>
            <person name="Lewis S.M."/>
        </authorList>
    </citation>
    <scope>NUCLEOTIDE SEQUENCE</scope>
</reference>
<protein>
    <submittedName>
        <fullName evidence="1">Uncharacterized protein</fullName>
    </submittedName>
</protein>
<organism evidence="1">
    <name type="scientific">Photinus pyralis</name>
    <name type="common">Common eastern firefly</name>
    <name type="synonym">Lampyris pyralis</name>
    <dbReference type="NCBI Taxonomy" id="7054"/>
    <lineage>
        <taxon>Eukaryota</taxon>
        <taxon>Metazoa</taxon>
        <taxon>Ecdysozoa</taxon>
        <taxon>Arthropoda</taxon>
        <taxon>Hexapoda</taxon>
        <taxon>Insecta</taxon>
        <taxon>Pterygota</taxon>
        <taxon>Neoptera</taxon>
        <taxon>Endopterygota</taxon>
        <taxon>Coleoptera</taxon>
        <taxon>Polyphaga</taxon>
        <taxon>Elateriformia</taxon>
        <taxon>Elateroidea</taxon>
        <taxon>Lampyridae</taxon>
        <taxon>Lampyrinae</taxon>
        <taxon>Photinus</taxon>
    </lineage>
</organism>
<dbReference type="AlphaFoldDB" id="A0A1Y1NHW5"/>
<evidence type="ECO:0000313" key="1">
    <source>
        <dbReference type="EMBL" id="JAV97483.1"/>
    </source>
</evidence>
<name>A0A1Y1NHW5_PHOPY</name>